<comment type="caution">
    <text evidence="1">The sequence shown here is derived from an EMBL/GenBank/DDBJ whole genome shotgun (WGS) entry which is preliminary data.</text>
</comment>
<organism evidence="1">
    <name type="scientific">marine sediment metagenome</name>
    <dbReference type="NCBI Taxonomy" id="412755"/>
    <lineage>
        <taxon>unclassified sequences</taxon>
        <taxon>metagenomes</taxon>
        <taxon>ecological metagenomes</taxon>
    </lineage>
</organism>
<reference evidence="1" key="1">
    <citation type="journal article" date="2015" name="Nature">
        <title>Complex archaea that bridge the gap between prokaryotes and eukaryotes.</title>
        <authorList>
            <person name="Spang A."/>
            <person name="Saw J.H."/>
            <person name="Jorgensen S.L."/>
            <person name="Zaremba-Niedzwiedzka K."/>
            <person name="Martijn J."/>
            <person name="Lind A.E."/>
            <person name="van Eijk R."/>
            <person name="Schleper C."/>
            <person name="Guy L."/>
            <person name="Ettema T.J."/>
        </authorList>
    </citation>
    <scope>NUCLEOTIDE SEQUENCE</scope>
</reference>
<dbReference type="AlphaFoldDB" id="A0A0F8YZ39"/>
<name>A0A0F8YZ39_9ZZZZ</name>
<proteinExistence type="predicted"/>
<dbReference type="EMBL" id="LAZR01054163">
    <property type="protein sequence ID" value="KKK79140.1"/>
    <property type="molecule type" value="Genomic_DNA"/>
</dbReference>
<evidence type="ECO:0000313" key="1">
    <source>
        <dbReference type="EMBL" id="KKK79140.1"/>
    </source>
</evidence>
<sequence>MTCKICDGSGLIPFVKSDGKVSVHAKIFCECHEENKHAYSPPLQPSDIDFPISHNTYRALCQEHGWPDSGAERPPDRQDAPQVVEHIVRTSSMNHRDFRELKETANKVTGLMKKVFEDKRIVGKQYTIK</sequence>
<protein>
    <submittedName>
        <fullName evidence="1">Uncharacterized protein</fullName>
    </submittedName>
</protein>
<accession>A0A0F8YZ39</accession>
<gene>
    <name evidence="1" type="ORF">LCGC14_2836500</name>
</gene>